<organism evidence="2 3">
    <name type="scientific">Paeniglutamicibacter kerguelensis</name>
    <dbReference type="NCBI Taxonomy" id="254788"/>
    <lineage>
        <taxon>Bacteria</taxon>
        <taxon>Bacillati</taxon>
        <taxon>Actinomycetota</taxon>
        <taxon>Actinomycetes</taxon>
        <taxon>Micrococcales</taxon>
        <taxon>Micrococcaceae</taxon>
        <taxon>Paeniglutamicibacter</taxon>
    </lineage>
</organism>
<dbReference type="EMBL" id="JAGIOF010000001">
    <property type="protein sequence ID" value="MBP2385424.1"/>
    <property type="molecule type" value="Genomic_DNA"/>
</dbReference>
<evidence type="ECO:0000313" key="3">
    <source>
        <dbReference type="Proteomes" id="UP001296993"/>
    </source>
</evidence>
<gene>
    <name evidence="2" type="ORF">JOF47_000935</name>
</gene>
<proteinExistence type="predicted"/>
<evidence type="ECO:0000313" key="2">
    <source>
        <dbReference type="EMBL" id="MBP2385424.1"/>
    </source>
</evidence>
<dbReference type="Proteomes" id="UP001296993">
    <property type="component" value="Unassembled WGS sequence"/>
</dbReference>
<feature type="region of interest" description="Disordered" evidence="1">
    <location>
        <begin position="46"/>
        <end position="71"/>
    </location>
</feature>
<reference evidence="2 3" key="1">
    <citation type="submission" date="2021-03" db="EMBL/GenBank/DDBJ databases">
        <title>Sequencing the genomes of 1000 actinobacteria strains.</title>
        <authorList>
            <person name="Klenk H.-P."/>
        </authorList>
    </citation>
    <scope>NUCLEOTIDE SEQUENCE [LARGE SCALE GENOMIC DNA]</scope>
    <source>
        <strain evidence="2 3">DSM 15797</strain>
    </source>
</reference>
<comment type="caution">
    <text evidence="2">The sequence shown here is derived from an EMBL/GenBank/DDBJ whole genome shotgun (WGS) entry which is preliminary data.</text>
</comment>
<name>A0ABS4XAD1_9MICC</name>
<keyword evidence="3" id="KW-1185">Reference proteome</keyword>
<evidence type="ECO:0000256" key="1">
    <source>
        <dbReference type="SAM" id="MobiDB-lite"/>
    </source>
</evidence>
<sequence length="147" mass="14585">MTTAKSVEGTLFQFAGSVEDSPVSGVFVATGEKAGIVDGLESAEDGALTGAGRIPDTTTEDGLPVTSRSSGPFGAGLAAEAESIALATNAGFTPLALPAGSPHFPQDEALFAGGSVPSRLCSKSGTVPPTSAAPRTVCQFADHFATN</sequence>
<protein>
    <submittedName>
        <fullName evidence="2">Uncharacterized protein</fullName>
    </submittedName>
</protein>
<accession>A0ABS4XAD1</accession>
<dbReference type="RefSeq" id="WP_209996245.1">
    <property type="nucleotide sequence ID" value="NZ_BAAAJY010000021.1"/>
</dbReference>